<keyword evidence="3 6" id="KW-0378">Hydrolase</keyword>
<dbReference type="InterPro" id="IPR001254">
    <property type="entry name" value="Trypsin_dom"/>
</dbReference>
<evidence type="ECO:0000256" key="7">
    <source>
        <dbReference type="SAM" id="SignalP"/>
    </source>
</evidence>
<dbReference type="PROSITE" id="PS00135">
    <property type="entry name" value="TRYPSIN_SER"/>
    <property type="match status" value="1"/>
</dbReference>
<dbReference type="Pfam" id="PF00089">
    <property type="entry name" value="Trypsin"/>
    <property type="match status" value="1"/>
</dbReference>
<dbReference type="Proteomes" id="UP000801492">
    <property type="component" value="Unassembled WGS sequence"/>
</dbReference>
<evidence type="ECO:0000256" key="6">
    <source>
        <dbReference type="RuleBase" id="RU363034"/>
    </source>
</evidence>
<evidence type="ECO:0000313" key="9">
    <source>
        <dbReference type="EMBL" id="KAF2895750.1"/>
    </source>
</evidence>
<sequence length="282" mass="31737">MKTLLSVIILTICLSTVHDSKRNVNNRVPQFSRLINGNPTTIDRFPCMVALVKVYQQNSFCGGSIIRKYWVLTAAHCIVNNTKLVKESILEASDSFKNNQVIVRGNTTYDDGSEAYKSDHTVALYLFHEGFYKEGDKITSNDIGLLKVKEPFTGVYEKTISINYHEREPAYSPGWGRLQFDPVIRSRRLYYIVRYKVDHTTCVFHLAMRGVDAEGKLCVFSEYSTACKGDSGGPLIQNNLHLGIVSGGDPGCFVGNTDVYTNTSSYVNWIKSQIFKHESYIG</sequence>
<protein>
    <recommendedName>
        <fullName evidence="8">Peptidase S1 domain-containing protein</fullName>
    </recommendedName>
</protein>
<dbReference type="InterPro" id="IPR043504">
    <property type="entry name" value="Peptidase_S1_PA_chymotrypsin"/>
</dbReference>
<feature type="domain" description="Peptidase S1" evidence="8">
    <location>
        <begin position="34"/>
        <end position="275"/>
    </location>
</feature>
<keyword evidence="7" id="KW-0732">Signal</keyword>
<evidence type="ECO:0000259" key="8">
    <source>
        <dbReference type="PROSITE" id="PS50240"/>
    </source>
</evidence>
<dbReference type="OrthoDB" id="10061449at2759"/>
<dbReference type="PROSITE" id="PS50240">
    <property type="entry name" value="TRYPSIN_DOM"/>
    <property type="match status" value="1"/>
</dbReference>
<dbReference type="PROSITE" id="PS00134">
    <property type="entry name" value="TRYPSIN_HIS"/>
    <property type="match status" value="1"/>
</dbReference>
<dbReference type="PANTHER" id="PTHR24276">
    <property type="entry name" value="POLYSERASE-RELATED"/>
    <property type="match status" value="1"/>
</dbReference>
<dbReference type="GO" id="GO:0006508">
    <property type="term" value="P:proteolysis"/>
    <property type="evidence" value="ECO:0007669"/>
    <property type="project" value="UniProtKB-KW"/>
</dbReference>
<dbReference type="PRINTS" id="PR00722">
    <property type="entry name" value="CHYMOTRYPSIN"/>
</dbReference>
<keyword evidence="2 6" id="KW-0645">Protease</keyword>
<evidence type="ECO:0000313" key="10">
    <source>
        <dbReference type="Proteomes" id="UP000801492"/>
    </source>
</evidence>
<dbReference type="CDD" id="cd00190">
    <property type="entry name" value="Tryp_SPc"/>
    <property type="match status" value="1"/>
</dbReference>
<dbReference type="InterPro" id="IPR018114">
    <property type="entry name" value="TRYPSIN_HIS"/>
</dbReference>
<dbReference type="InterPro" id="IPR001314">
    <property type="entry name" value="Peptidase_S1A"/>
</dbReference>
<comment type="caution">
    <text evidence="9">The sequence shown here is derived from an EMBL/GenBank/DDBJ whole genome shotgun (WGS) entry which is preliminary data.</text>
</comment>
<dbReference type="InterPro" id="IPR009003">
    <property type="entry name" value="Peptidase_S1_PA"/>
</dbReference>
<dbReference type="InterPro" id="IPR050430">
    <property type="entry name" value="Peptidase_S1"/>
</dbReference>
<proteinExistence type="inferred from homology"/>
<dbReference type="Gene3D" id="2.40.10.10">
    <property type="entry name" value="Trypsin-like serine proteases"/>
    <property type="match status" value="1"/>
</dbReference>
<accession>A0A8K0D754</accession>
<dbReference type="InterPro" id="IPR033116">
    <property type="entry name" value="TRYPSIN_SER"/>
</dbReference>
<keyword evidence="5" id="KW-1015">Disulfide bond</keyword>
<name>A0A8K0D754_IGNLU</name>
<dbReference type="SMART" id="SM00020">
    <property type="entry name" value="Tryp_SPc"/>
    <property type="match status" value="1"/>
</dbReference>
<feature type="chain" id="PRO_5035429130" description="Peptidase S1 domain-containing protein" evidence="7">
    <location>
        <begin position="20"/>
        <end position="282"/>
    </location>
</feature>
<gene>
    <name evidence="9" type="ORF">ILUMI_10424</name>
</gene>
<evidence type="ECO:0000256" key="2">
    <source>
        <dbReference type="ARBA" id="ARBA00022670"/>
    </source>
</evidence>
<organism evidence="9 10">
    <name type="scientific">Ignelater luminosus</name>
    <name type="common">Cucubano</name>
    <name type="synonym">Pyrophorus luminosus</name>
    <dbReference type="NCBI Taxonomy" id="2038154"/>
    <lineage>
        <taxon>Eukaryota</taxon>
        <taxon>Metazoa</taxon>
        <taxon>Ecdysozoa</taxon>
        <taxon>Arthropoda</taxon>
        <taxon>Hexapoda</taxon>
        <taxon>Insecta</taxon>
        <taxon>Pterygota</taxon>
        <taxon>Neoptera</taxon>
        <taxon>Endopterygota</taxon>
        <taxon>Coleoptera</taxon>
        <taxon>Polyphaga</taxon>
        <taxon>Elateriformia</taxon>
        <taxon>Elateroidea</taxon>
        <taxon>Elateridae</taxon>
        <taxon>Agrypninae</taxon>
        <taxon>Pyrophorini</taxon>
        <taxon>Ignelater</taxon>
    </lineage>
</organism>
<dbReference type="PANTHER" id="PTHR24276:SF98">
    <property type="entry name" value="FI18310P1-RELATED"/>
    <property type="match status" value="1"/>
</dbReference>
<keyword evidence="4 6" id="KW-0720">Serine protease</keyword>
<dbReference type="EMBL" id="VTPC01005707">
    <property type="protein sequence ID" value="KAF2895750.1"/>
    <property type="molecule type" value="Genomic_DNA"/>
</dbReference>
<evidence type="ECO:0000256" key="5">
    <source>
        <dbReference type="ARBA" id="ARBA00023157"/>
    </source>
</evidence>
<dbReference type="AlphaFoldDB" id="A0A8K0D754"/>
<feature type="signal peptide" evidence="7">
    <location>
        <begin position="1"/>
        <end position="19"/>
    </location>
</feature>
<reference evidence="9" key="1">
    <citation type="submission" date="2019-08" db="EMBL/GenBank/DDBJ databases">
        <title>The genome of the North American firefly Photinus pyralis.</title>
        <authorList>
            <consortium name="Photinus pyralis genome working group"/>
            <person name="Fallon T.R."/>
            <person name="Sander Lower S.E."/>
            <person name="Weng J.-K."/>
        </authorList>
    </citation>
    <scope>NUCLEOTIDE SEQUENCE</scope>
    <source>
        <strain evidence="9">TRF0915ILg1</strain>
        <tissue evidence="9">Whole body</tissue>
    </source>
</reference>
<keyword evidence="10" id="KW-1185">Reference proteome</keyword>
<evidence type="ECO:0000256" key="1">
    <source>
        <dbReference type="ARBA" id="ARBA00007664"/>
    </source>
</evidence>
<dbReference type="SUPFAM" id="SSF50494">
    <property type="entry name" value="Trypsin-like serine proteases"/>
    <property type="match status" value="1"/>
</dbReference>
<evidence type="ECO:0000256" key="4">
    <source>
        <dbReference type="ARBA" id="ARBA00022825"/>
    </source>
</evidence>
<evidence type="ECO:0000256" key="3">
    <source>
        <dbReference type="ARBA" id="ARBA00022801"/>
    </source>
</evidence>
<comment type="similarity">
    <text evidence="1">Belongs to the peptidase S1 family.</text>
</comment>
<dbReference type="GO" id="GO:0004252">
    <property type="term" value="F:serine-type endopeptidase activity"/>
    <property type="evidence" value="ECO:0007669"/>
    <property type="project" value="InterPro"/>
</dbReference>